<evidence type="ECO:0000313" key="4">
    <source>
        <dbReference type="Proteomes" id="UP001609175"/>
    </source>
</evidence>
<sequence length="324" mass="32613">MAEKSIRTSSWRSLRAVVGAAFAVVAATTLGSQQAVAAPICAGAGQAPVLVGSIPGAALEGLTIDAQGRAYTTDLLTGRIYRIDRPGAGAVVVATVPGGNSAGALAWAPDGTLLVGYSGPAVLIGDSTRPGTVARVDVATGAVTPIASGLSAANGMDVGSDGIIYATNDFGQLIGRVYPNGVVQPDWSRVQGANGAVLSSGDAYLYVSRTFANPGISRVPIANPGAPESIVDFGGGDFATTADGLTLDSRDRPIVPANLTGQILRVDGRNQFCVLASGLPMSSVLSYGRSGTGFADGRLFRAGFDGNVYEIPGGFDPAARTATP</sequence>
<reference evidence="3 4" key="1">
    <citation type="submission" date="2024-10" db="EMBL/GenBank/DDBJ databases">
        <authorList>
            <person name="Riesco R."/>
        </authorList>
    </citation>
    <scope>NUCLEOTIDE SEQUENCE [LARGE SCALE GENOMIC DNA]</scope>
    <source>
        <strain evidence="3 4">NCIMB 15449</strain>
    </source>
</reference>
<evidence type="ECO:0000259" key="2">
    <source>
        <dbReference type="Pfam" id="PF08450"/>
    </source>
</evidence>
<dbReference type="Gene3D" id="2.120.10.30">
    <property type="entry name" value="TolB, C-terminal domain"/>
    <property type="match status" value="1"/>
</dbReference>
<evidence type="ECO:0000256" key="1">
    <source>
        <dbReference type="SAM" id="SignalP"/>
    </source>
</evidence>
<dbReference type="Pfam" id="PF08450">
    <property type="entry name" value="SGL"/>
    <property type="match status" value="1"/>
</dbReference>
<feature type="domain" description="SMP-30/Gluconolactonase/LRE-like region" evidence="2">
    <location>
        <begin position="60"/>
        <end position="268"/>
    </location>
</feature>
<accession>A0ABW7JWS8</accession>
<feature type="signal peptide" evidence="1">
    <location>
        <begin position="1"/>
        <end position="37"/>
    </location>
</feature>
<gene>
    <name evidence="3" type="ORF">ACHIPZ_28665</name>
</gene>
<comment type="caution">
    <text evidence="3">The sequence shown here is derived from an EMBL/GenBank/DDBJ whole genome shotgun (WGS) entry which is preliminary data.</text>
</comment>
<evidence type="ECO:0000313" key="3">
    <source>
        <dbReference type="EMBL" id="MFH5212145.1"/>
    </source>
</evidence>
<dbReference type="PANTHER" id="PTHR40274">
    <property type="entry name" value="VIRGINIAMYCIN B LYASE"/>
    <property type="match status" value="1"/>
</dbReference>
<dbReference type="InterPro" id="IPR051344">
    <property type="entry name" value="Vgb"/>
</dbReference>
<feature type="chain" id="PRO_5045065837" evidence="1">
    <location>
        <begin position="38"/>
        <end position="324"/>
    </location>
</feature>
<dbReference type="InterPro" id="IPR013658">
    <property type="entry name" value="SGL"/>
</dbReference>
<name>A0ABW7JWS8_9NOCA</name>
<proteinExistence type="predicted"/>
<protein>
    <submittedName>
        <fullName evidence="3">SMP-30/gluconolactonase/LRE family protein</fullName>
    </submittedName>
</protein>
<dbReference type="SUPFAM" id="SSF63829">
    <property type="entry name" value="Calcium-dependent phosphotriesterase"/>
    <property type="match status" value="1"/>
</dbReference>
<dbReference type="PANTHER" id="PTHR40274:SF3">
    <property type="entry name" value="VIRGINIAMYCIN B LYASE"/>
    <property type="match status" value="1"/>
</dbReference>
<dbReference type="EMBL" id="JBIMSO010000143">
    <property type="protein sequence ID" value="MFH5212145.1"/>
    <property type="molecule type" value="Genomic_DNA"/>
</dbReference>
<keyword evidence="1" id="KW-0732">Signal</keyword>
<organism evidence="3 4">
    <name type="scientific">Antrihabitans spumae</name>
    <dbReference type="NCBI Taxonomy" id="3373370"/>
    <lineage>
        <taxon>Bacteria</taxon>
        <taxon>Bacillati</taxon>
        <taxon>Actinomycetota</taxon>
        <taxon>Actinomycetes</taxon>
        <taxon>Mycobacteriales</taxon>
        <taxon>Nocardiaceae</taxon>
        <taxon>Antrihabitans</taxon>
    </lineage>
</organism>
<dbReference type="Proteomes" id="UP001609175">
    <property type="component" value="Unassembled WGS sequence"/>
</dbReference>
<dbReference type="InterPro" id="IPR011042">
    <property type="entry name" value="6-blade_b-propeller_TolB-like"/>
</dbReference>
<dbReference type="RefSeq" id="WP_395119232.1">
    <property type="nucleotide sequence ID" value="NZ_JBIMSO010000143.1"/>
</dbReference>